<dbReference type="CDD" id="cd15457">
    <property type="entry name" value="NADAR"/>
    <property type="match status" value="1"/>
</dbReference>
<dbReference type="OrthoDB" id="206452at2759"/>
<dbReference type="Gene3D" id="1.10.357.40">
    <property type="entry name" value="YbiA-like"/>
    <property type="match status" value="1"/>
</dbReference>
<dbReference type="Pfam" id="PF08719">
    <property type="entry name" value="NADAR"/>
    <property type="match status" value="1"/>
</dbReference>
<dbReference type="GeneID" id="19467106"/>
<proteinExistence type="predicted"/>
<gene>
    <name evidence="2" type="ORF">GLAREA_08055</name>
</gene>
<evidence type="ECO:0000313" key="2">
    <source>
        <dbReference type="EMBL" id="EPE24205.1"/>
    </source>
</evidence>
<dbReference type="eggNOG" id="ENOG502S4FY">
    <property type="taxonomic scope" value="Eukaryota"/>
</dbReference>
<feature type="domain" description="NADAR" evidence="1">
    <location>
        <begin position="25"/>
        <end position="181"/>
    </location>
</feature>
<organism evidence="2 3">
    <name type="scientific">Glarea lozoyensis (strain ATCC 20868 / MF5171)</name>
    <dbReference type="NCBI Taxonomy" id="1116229"/>
    <lineage>
        <taxon>Eukaryota</taxon>
        <taxon>Fungi</taxon>
        <taxon>Dikarya</taxon>
        <taxon>Ascomycota</taxon>
        <taxon>Pezizomycotina</taxon>
        <taxon>Leotiomycetes</taxon>
        <taxon>Helotiales</taxon>
        <taxon>Helotiaceae</taxon>
        <taxon>Glarea</taxon>
    </lineage>
</organism>
<dbReference type="NCBIfam" id="TIGR02464">
    <property type="entry name" value="ribofla_fusion"/>
    <property type="match status" value="1"/>
</dbReference>
<dbReference type="KEGG" id="glz:GLAREA_08055"/>
<dbReference type="SUPFAM" id="SSF143990">
    <property type="entry name" value="YbiA-like"/>
    <property type="match status" value="1"/>
</dbReference>
<evidence type="ECO:0000259" key="1">
    <source>
        <dbReference type="Pfam" id="PF08719"/>
    </source>
</evidence>
<evidence type="ECO:0000313" key="3">
    <source>
        <dbReference type="Proteomes" id="UP000016922"/>
    </source>
</evidence>
<accession>S3CDV7</accession>
<dbReference type="OMA" id="AEHWMMF"/>
<dbReference type="InterPro" id="IPR012816">
    <property type="entry name" value="NADAR"/>
</dbReference>
<name>S3CDV7_GLAL2</name>
<protein>
    <submittedName>
        <fullName evidence="2">YbiA-like protein</fullName>
    </submittedName>
</protein>
<reference evidence="2 3" key="1">
    <citation type="journal article" date="2013" name="BMC Genomics">
        <title>Genomics-driven discovery of the pneumocandin biosynthetic gene cluster in the fungus Glarea lozoyensis.</title>
        <authorList>
            <person name="Chen L."/>
            <person name="Yue Q."/>
            <person name="Zhang X."/>
            <person name="Xiang M."/>
            <person name="Wang C."/>
            <person name="Li S."/>
            <person name="Che Y."/>
            <person name="Ortiz-Lopez F.J."/>
            <person name="Bills G.F."/>
            <person name="Liu X."/>
            <person name="An Z."/>
        </authorList>
    </citation>
    <scope>NUCLEOTIDE SEQUENCE [LARGE SCALE GENOMIC DNA]</scope>
    <source>
        <strain evidence="3">ATCC 20868 / MF5171</strain>
    </source>
</reference>
<dbReference type="EMBL" id="KE145373">
    <property type="protein sequence ID" value="EPE24205.1"/>
    <property type="molecule type" value="Genomic_DNA"/>
</dbReference>
<dbReference type="Proteomes" id="UP000016922">
    <property type="component" value="Unassembled WGS sequence"/>
</dbReference>
<keyword evidence="3" id="KW-1185">Reference proteome</keyword>
<dbReference type="RefSeq" id="XP_008088293.1">
    <property type="nucleotide sequence ID" value="XM_008090102.1"/>
</dbReference>
<dbReference type="AlphaFoldDB" id="S3CDV7"/>
<dbReference type="InterPro" id="IPR037238">
    <property type="entry name" value="YbiA-like_sf"/>
</dbReference>
<dbReference type="HOGENOM" id="CLU_084247_0_3_1"/>
<sequence length="184" mass="20868">MTDMDEQTLRASKLPIKRTATHIYFYGWEGQEPEVCLQQWYECKFTDAALLGSPTFKTTEQYMMYRKAILFHDQATAEKILAAETPGEAKALGRQAAPFDRHNWETSCDGVVEQGNFLKFSQNPELKDILLGTGDKILVEASPTDRIWGIGFDSENAEGNEKDWGANKLGNALMKVRERLRSIK</sequence>